<protein>
    <submittedName>
        <fullName evidence="4">Sulfotransferase</fullName>
    </submittedName>
</protein>
<accession>A0A940S504</accession>
<proteinExistence type="predicted"/>
<dbReference type="PANTHER" id="PTHR10605">
    <property type="entry name" value="HEPARAN SULFATE SULFOTRANSFERASE"/>
    <property type="match status" value="1"/>
</dbReference>
<dbReference type="SUPFAM" id="SSF52540">
    <property type="entry name" value="P-loop containing nucleoside triphosphate hydrolases"/>
    <property type="match status" value="1"/>
</dbReference>
<dbReference type="PANTHER" id="PTHR10605:SF56">
    <property type="entry name" value="BIFUNCTIONAL HEPARAN SULFATE N-DEACETYLASE_N-SULFOTRANSFERASE"/>
    <property type="match status" value="1"/>
</dbReference>
<name>A0A940S504_9RHOB</name>
<evidence type="ECO:0000256" key="1">
    <source>
        <dbReference type="ARBA" id="ARBA00022679"/>
    </source>
</evidence>
<comment type="caution">
    <text evidence="4">The sequence shown here is derived from an EMBL/GenBank/DDBJ whole genome shotgun (WGS) entry which is preliminary data.</text>
</comment>
<dbReference type="RefSeq" id="WP_209362859.1">
    <property type="nucleotide sequence ID" value="NZ_JAGISH010000013.1"/>
</dbReference>
<evidence type="ECO:0000313" key="5">
    <source>
        <dbReference type="Proteomes" id="UP000675940"/>
    </source>
</evidence>
<dbReference type="AlphaFoldDB" id="A0A940S504"/>
<dbReference type="GO" id="GO:0008146">
    <property type="term" value="F:sulfotransferase activity"/>
    <property type="evidence" value="ECO:0007669"/>
    <property type="project" value="InterPro"/>
</dbReference>
<dbReference type="Gene3D" id="3.40.50.300">
    <property type="entry name" value="P-loop containing nucleotide triphosphate hydrolases"/>
    <property type="match status" value="1"/>
</dbReference>
<reference evidence="4" key="1">
    <citation type="submission" date="2021-03" db="EMBL/GenBank/DDBJ databases">
        <title>Sagittula salina sp. nov. strain M10.9X isolated from the marine waste.</title>
        <authorList>
            <person name="Satari L."/>
            <person name="Molina-Menor E."/>
            <person name="Vidal-Verdu A."/>
            <person name="Pascual J."/>
            <person name="Pereto J."/>
            <person name="Porcar M."/>
        </authorList>
    </citation>
    <scope>NUCLEOTIDE SEQUENCE</scope>
    <source>
        <strain evidence="4">M10.9X</strain>
    </source>
</reference>
<dbReference type="InterPro" id="IPR027417">
    <property type="entry name" value="P-loop_NTPase"/>
</dbReference>
<dbReference type="InterPro" id="IPR000863">
    <property type="entry name" value="Sulfotransferase_dom"/>
</dbReference>
<gene>
    <name evidence="4" type="ORF">J5474_18475</name>
</gene>
<feature type="domain" description="Sulfotransferase" evidence="3">
    <location>
        <begin position="9"/>
        <end position="185"/>
    </location>
</feature>
<organism evidence="4 5">
    <name type="scientific">Sagittula salina</name>
    <dbReference type="NCBI Taxonomy" id="2820268"/>
    <lineage>
        <taxon>Bacteria</taxon>
        <taxon>Pseudomonadati</taxon>
        <taxon>Pseudomonadota</taxon>
        <taxon>Alphaproteobacteria</taxon>
        <taxon>Rhodobacterales</taxon>
        <taxon>Roseobacteraceae</taxon>
        <taxon>Sagittula</taxon>
    </lineage>
</organism>
<sequence>MTSVPVLPRAMVVGPMKAGTSWIHEYLAWRGDVCLPAGVKETFYFDRYHRRGDTWYARHFAHFDPARHASVLEVAPSLFHDPGAPERLRASLGPVPLVVTRRDPVARAWSHYQHMRRKGYTTAPLAEAIKRFPGIVAASRYDEMLARWRAALPEAPITVLGLEDLRDDPAGYLGRLCAALELPPRQSPQDLETANAAGVPSSFLLARAGSLAANTLRAMGGYELVNLAKKAGLKDVFFGKPSSAGERLTPSPEERALLEARIGN</sequence>
<dbReference type="Pfam" id="PF00685">
    <property type="entry name" value="Sulfotransfer_1"/>
    <property type="match status" value="1"/>
</dbReference>
<keyword evidence="1" id="KW-0808">Transferase</keyword>
<keyword evidence="2" id="KW-0325">Glycoprotein</keyword>
<dbReference type="InterPro" id="IPR037359">
    <property type="entry name" value="NST/OST"/>
</dbReference>
<keyword evidence="5" id="KW-1185">Reference proteome</keyword>
<dbReference type="Proteomes" id="UP000675940">
    <property type="component" value="Unassembled WGS sequence"/>
</dbReference>
<dbReference type="EMBL" id="JAGISH010000013">
    <property type="protein sequence ID" value="MBP0484460.1"/>
    <property type="molecule type" value="Genomic_DNA"/>
</dbReference>
<evidence type="ECO:0000259" key="3">
    <source>
        <dbReference type="Pfam" id="PF00685"/>
    </source>
</evidence>
<evidence type="ECO:0000313" key="4">
    <source>
        <dbReference type="EMBL" id="MBP0484460.1"/>
    </source>
</evidence>
<evidence type="ECO:0000256" key="2">
    <source>
        <dbReference type="ARBA" id="ARBA00023180"/>
    </source>
</evidence>